<dbReference type="Proteomes" id="UP001378188">
    <property type="component" value="Unassembled WGS sequence"/>
</dbReference>
<keyword evidence="4 7" id="KW-0812">Transmembrane</keyword>
<keyword evidence="3 7" id="KW-0997">Cell inner membrane</keyword>
<feature type="transmembrane region" description="Helical" evidence="7">
    <location>
        <begin position="97"/>
        <end position="117"/>
    </location>
</feature>
<dbReference type="AlphaFoldDB" id="A0AAW9RWY5"/>
<proteinExistence type="inferred from homology"/>
<comment type="caution">
    <text evidence="9">The sequence shown here is derived from an EMBL/GenBank/DDBJ whole genome shotgun (WGS) entry which is preliminary data.</text>
</comment>
<evidence type="ECO:0000256" key="7">
    <source>
        <dbReference type="RuleBase" id="RU369079"/>
    </source>
</evidence>
<keyword evidence="5 7" id="KW-1133">Transmembrane helix</keyword>
<evidence type="ECO:0000313" key="10">
    <source>
        <dbReference type="Proteomes" id="UP001378188"/>
    </source>
</evidence>
<evidence type="ECO:0000256" key="3">
    <source>
        <dbReference type="ARBA" id="ARBA00022519"/>
    </source>
</evidence>
<dbReference type="GO" id="GO:0005886">
    <property type="term" value="C:plasma membrane"/>
    <property type="evidence" value="ECO:0007669"/>
    <property type="project" value="UniProtKB-SubCell"/>
</dbReference>
<comment type="caution">
    <text evidence="7">Lacks conserved residue(s) required for the propagation of feature annotation.</text>
</comment>
<keyword evidence="2" id="KW-1003">Cell membrane</keyword>
<dbReference type="PANTHER" id="PTHR33362">
    <property type="entry name" value="SIALIC ACID TRAP TRANSPORTER PERMEASE PROTEIN SIAT-RELATED"/>
    <property type="match status" value="1"/>
</dbReference>
<dbReference type="EMBL" id="JAZHOF010000004">
    <property type="protein sequence ID" value="MEJ8572046.1"/>
    <property type="molecule type" value="Genomic_DNA"/>
</dbReference>
<reference evidence="9 10" key="1">
    <citation type="submission" date="2024-02" db="EMBL/GenBank/DDBJ databases">
        <title>Genome analysis and characterization of Microbaculum marinisediminis sp. nov., isolated from marine sediment.</title>
        <authorList>
            <person name="Du Z.-J."/>
            <person name="Ye Y.-Q."/>
            <person name="Zhang Z.-R."/>
            <person name="Yuan S.-M."/>
            <person name="Zhang X.-Y."/>
        </authorList>
    </citation>
    <scope>NUCLEOTIDE SEQUENCE [LARGE SCALE GENOMIC DNA]</scope>
    <source>
        <strain evidence="9 10">SDUM1044001</strain>
    </source>
</reference>
<dbReference type="RefSeq" id="WP_340329744.1">
    <property type="nucleotide sequence ID" value="NZ_JAZHOF010000004.1"/>
</dbReference>
<keyword evidence="6 7" id="KW-0472">Membrane</keyword>
<feature type="transmembrane region" description="Helical" evidence="7">
    <location>
        <begin position="360"/>
        <end position="384"/>
    </location>
</feature>
<dbReference type="PIRSF" id="PIRSF006066">
    <property type="entry name" value="HI0050"/>
    <property type="match status" value="1"/>
</dbReference>
<comment type="similarity">
    <text evidence="7">Belongs to the TRAP transporter large permease family.</text>
</comment>
<dbReference type="PANTHER" id="PTHR33362:SF5">
    <property type="entry name" value="C4-DICARBOXYLATE TRAP TRANSPORTER LARGE PERMEASE PROTEIN DCTM"/>
    <property type="match status" value="1"/>
</dbReference>
<dbReference type="Pfam" id="PF06808">
    <property type="entry name" value="DctM"/>
    <property type="match status" value="1"/>
</dbReference>
<evidence type="ECO:0000256" key="1">
    <source>
        <dbReference type="ARBA" id="ARBA00004429"/>
    </source>
</evidence>
<feature type="transmembrane region" description="Helical" evidence="7">
    <location>
        <begin position="170"/>
        <end position="194"/>
    </location>
</feature>
<feature type="transmembrane region" description="Helical" evidence="7">
    <location>
        <begin position="138"/>
        <end position="164"/>
    </location>
</feature>
<feature type="transmembrane region" description="Helical" evidence="7">
    <location>
        <begin position="245"/>
        <end position="263"/>
    </location>
</feature>
<feature type="transmembrane region" description="Helical" evidence="7">
    <location>
        <begin position="317"/>
        <end position="348"/>
    </location>
</feature>
<evidence type="ECO:0000256" key="2">
    <source>
        <dbReference type="ARBA" id="ARBA00022475"/>
    </source>
</evidence>
<gene>
    <name evidence="9" type="ORF">V3328_11210</name>
</gene>
<sequence>MITAAIGFLVVFALLFLGTPVAFGMGLVGFGGFGLLVGWKPALAMLGQISFETTMSSSLSVLPLFILMGNLITRAGLSRALFDCAYAFLGARRGGLAMATVVACGGFAAVSGSSMATSATMAKVAIPSMRRFGYADSLAAGSIAAGGTLGILIPPSVILVLYGILTSTDIGALFIAGVIPGILGVLLYMAAVAVTTARNPDNGRPGEPSSWTQRLQTLRDIWGVLALFALVMGGIYLGVFTPTEAAGIGAGGAFLFALYRGGLTSRRLFAVLVETALTSTMMFVLLIGAVLFSNFINVAGLPRELSAWITATQAPPLAIMAMILVVYVLLGCLLESLSMLLLTVPIFFPIVQGLGFDPVWFGIIVVVVIEISLITPPIGLNVFVLNATVPDIPVGTIFRGVAPFIAADIVRLAILVLLPGVTLFLPSLMR</sequence>
<comment type="subcellular location">
    <subcellularLocation>
        <location evidence="1 7">Cell inner membrane</location>
        <topology evidence="1 7">Multi-pass membrane protein</topology>
    </subcellularLocation>
</comment>
<keyword evidence="7" id="KW-0813">Transport</keyword>
<evidence type="ECO:0000256" key="5">
    <source>
        <dbReference type="ARBA" id="ARBA00022989"/>
    </source>
</evidence>
<feature type="transmembrane region" description="Helical" evidence="7">
    <location>
        <begin position="221"/>
        <end position="239"/>
    </location>
</feature>
<name>A0AAW9RWY5_9HYPH</name>
<dbReference type="InterPro" id="IPR004681">
    <property type="entry name" value="TRAP_DctM"/>
</dbReference>
<evidence type="ECO:0000259" key="8">
    <source>
        <dbReference type="Pfam" id="PF06808"/>
    </source>
</evidence>
<comment type="subunit">
    <text evidence="7">The complex comprises the extracytoplasmic solute receptor protein and the two transmembrane proteins.</text>
</comment>
<feature type="transmembrane region" description="Helical" evidence="7">
    <location>
        <begin position="404"/>
        <end position="425"/>
    </location>
</feature>
<keyword evidence="10" id="KW-1185">Reference proteome</keyword>
<organism evidence="9 10">
    <name type="scientific">Microbaculum marinum</name>
    <dbReference type="NCBI Taxonomy" id="1764581"/>
    <lineage>
        <taxon>Bacteria</taxon>
        <taxon>Pseudomonadati</taxon>
        <taxon>Pseudomonadota</taxon>
        <taxon>Alphaproteobacteria</taxon>
        <taxon>Hyphomicrobiales</taxon>
        <taxon>Tepidamorphaceae</taxon>
        <taxon>Microbaculum</taxon>
    </lineage>
</organism>
<evidence type="ECO:0000256" key="6">
    <source>
        <dbReference type="ARBA" id="ARBA00023136"/>
    </source>
</evidence>
<feature type="transmembrane region" description="Helical" evidence="7">
    <location>
        <begin position="6"/>
        <end position="39"/>
    </location>
</feature>
<accession>A0AAW9RWY5</accession>
<dbReference type="GO" id="GO:0022857">
    <property type="term" value="F:transmembrane transporter activity"/>
    <property type="evidence" value="ECO:0007669"/>
    <property type="project" value="UniProtKB-UniRule"/>
</dbReference>
<dbReference type="InterPro" id="IPR010656">
    <property type="entry name" value="DctM"/>
</dbReference>
<feature type="transmembrane region" description="Helical" evidence="7">
    <location>
        <begin position="275"/>
        <end position="297"/>
    </location>
</feature>
<dbReference type="NCBIfam" id="TIGR00786">
    <property type="entry name" value="dctM"/>
    <property type="match status" value="1"/>
</dbReference>
<evidence type="ECO:0000313" key="9">
    <source>
        <dbReference type="EMBL" id="MEJ8572046.1"/>
    </source>
</evidence>
<feature type="domain" description="TRAP C4-dicarboxylate transport system permease DctM subunit" evidence="8">
    <location>
        <begin position="8"/>
        <end position="420"/>
    </location>
</feature>
<evidence type="ECO:0000256" key="4">
    <source>
        <dbReference type="ARBA" id="ARBA00022692"/>
    </source>
</evidence>
<protein>
    <recommendedName>
        <fullName evidence="7">TRAP transporter large permease protein</fullName>
    </recommendedName>
</protein>
<comment type="function">
    <text evidence="7">Part of the tripartite ATP-independent periplasmic (TRAP) transport system.</text>
</comment>